<dbReference type="SUPFAM" id="SSF141259">
    <property type="entry name" value="CarD-like"/>
    <property type="match status" value="1"/>
</dbReference>
<reference evidence="14" key="1">
    <citation type="journal article" date="2019" name="Int. J. Syst. Evol. Microbiol.">
        <title>The Global Catalogue of Microorganisms (GCM) 10K type strain sequencing project: providing services to taxonomists for standard genome sequencing and annotation.</title>
        <authorList>
            <consortium name="The Broad Institute Genomics Platform"/>
            <consortium name="The Broad Institute Genome Sequencing Center for Infectious Disease"/>
            <person name="Wu L."/>
            <person name="Ma J."/>
        </authorList>
    </citation>
    <scope>NUCLEOTIDE SEQUENCE [LARGE SCALE GENOMIC DNA]</scope>
    <source>
        <strain evidence="14">JCM 30346</strain>
    </source>
</reference>
<dbReference type="SMART" id="SM00487">
    <property type="entry name" value="DEXDc"/>
    <property type="match status" value="1"/>
</dbReference>
<dbReference type="Gene3D" id="3.90.1150.50">
    <property type="entry name" value="Transcription-repair-coupling factor, D7 domain"/>
    <property type="match status" value="1"/>
</dbReference>
<dbReference type="InterPro" id="IPR036101">
    <property type="entry name" value="CarD-like/TRCF_RID_sf"/>
</dbReference>
<comment type="similarity">
    <text evidence="9">In the N-terminal section; belongs to the UvrB family.</text>
</comment>
<dbReference type="InterPro" id="IPR041471">
    <property type="entry name" value="UvrB_inter"/>
</dbReference>
<evidence type="ECO:0000313" key="13">
    <source>
        <dbReference type="EMBL" id="MFC6082387.1"/>
    </source>
</evidence>
<dbReference type="HAMAP" id="MF_00969">
    <property type="entry name" value="TRCF"/>
    <property type="match status" value="1"/>
</dbReference>
<keyword evidence="1 9" id="KW-0963">Cytoplasm</keyword>
<comment type="similarity">
    <text evidence="9">In the C-terminal section; belongs to the helicase family. RecG subfamily.</text>
</comment>
<gene>
    <name evidence="9 13" type="primary">mfd</name>
    <name evidence="13" type="ORF">ACFP1K_14575</name>
</gene>
<dbReference type="SMART" id="SM01058">
    <property type="entry name" value="CarD_TRCF"/>
    <property type="match status" value="1"/>
</dbReference>
<evidence type="ECO:0000313" key="14">
    <source>
        <dbReference type="Proteomes" id="UP001596137"/>
    </source>
</evidence>
<dbReference type="RefSeq" id="WP_380752292.1">
    <property type="nucleotide sequence ID" value="NZ_JBHSRF010000016.1"/>
</dbReference>
<protein>
    <recommendedName>
        <fullName evidence="9">Transcription-repair-coupling factor</fullName>
        <shortName evidence="9">TRCF</shortName>
        <ecNumber evidence="9">3.6.4.-</ecNumber>
    </recommendedName>
</protein>
<dbReference type="SMART" id="SM00490">
    <property type="entry name" value="HELICc"/>
    <property type="match status" value="1"/>
</dbReference>
<dbReference type="EC" id="3.6.4.-" evidence="9"/>
<evidence type="ECO:0000256" key="1">
    <source>
        <dbReference type="ARBA" id="ARBA00022490"/>
    </source>
</evidence>
<dbReference type="PROSITE" id="PS51194">
    <property type="entry name" value="HELICASE_CTER"/>
    <property type="match status" value="1"/>
</dbReference>
<evidence type="ECO:0000256" key="10">
    <source>
        <dbReference type="SAM" id="MobiDB-lite"/>
    </source>
</evidence>
<dbReference type="Pfam" id="PF00271">
    <property type="entry name" value="Helicase_C"/>
    <property type="match status" value="1"/>
</dbReference>
<evidence type="ECO:0000256" key="3">
    <source>
        <dbReference type="ARBA" id="ARBA00022763"/>
    </source>
</evidence>
<dbReference type="InterPro" id="IPR027417">
    <property type="entry name" value="P-loop_NTPase"/>
</dbReference>
<feature type="compositionally biased region" description="Gly residues" evidence="10">
    <location>
        <begin position="368"/>
        <end position="384"/>
    </location>
</feature>
<dbReference type="InterPro" id="IPR014001">
    <property type="entry name" value="Helicase_ATP-bd"/>
</dbReference>
<dbReference type="PROSITE" id="PS51192">
    <property type="entry name" value="HELICASE_ATP_BIND_1"/>
    <property type="match status" value="1"/>
</dbReference>
<dbReference type="Pfam" id="PF02559">
    <property type="entry name" value="CarD_TRCF_RID"/>
    <property type="match status" value="1"/>
</dbReference>
<dbReference type="Gene3D" id="2.40.10.170">
    <property type="match status" value="1"/>
</dbReference>
<dbReference type="PANTHER" id="PTHR47964:SF1">
    <property type="entry name" value="ATP-DEPENDENT DNA HELICASE HOMOLOG RECG, CHLOROPLASTIC"/>
    <property type="match status" value="1"/>
</dbReference>
<dbReference type="SMART" id="SM00982">
    <property type="entry name" value="TRCF"/>
    <property type="match status" value="1"/>
</dbReference>
<comment type="subcellular location">
    <subcellularLocation>
        <location evidence="9">Cytoplasm</location>
    </subcellularLocation>
</comment>
<accession>A0ABW1NIQ2</accession>
<dbReference type="Gene3D" id="3.40.50.11180">
    <property type="match status" value="1"/>
</dbReference>
<dbReference type="InterPro" id="IPR011545">
    <property type="entry name" value="DEAD/DEAH_box_helicase_dom"/>
</dbReference>
<sequence length="1197" mass="130953">MSLSGLLDLVVAEPPLSGVLERTGEDIDLIAPPALRPFAVAALARHRPVLAITATGREAEDLAAALTGLVGDDGVAVFPAWETLPHERLSPRSDTVGQRLAVLRRLAHPVPGDAAAGPLGVVVAPIRAVLQPLVTGLGDLTPVRLRAGDDADLDAVVDLLVGNGYHRVDMVEKRGEVAVRGGLLDVFPPTEEHPLRLEFWGDTIEEIRWFKVADQRSLEVADGGLFAAPCRELLLTDQVRARARDLAERYPPLKEILDQLADGVPVEGMEAFAPALVDGMDLLLDHLPARAAVFVCDPERIRGRAVELVATSQEFLEASWINAAAGGEAPIDLGAAAFRSLREVRDQARELGQPWWTIAPFAATDAGSAGGDGRGANDGGGGRHGSSDDMDAFDHGDRVELAVREVESYRGDTQRALGDIKGWLGDGRSVVLLSEGHGPAERMVELLRGVDVAARLVPALDEAPGRDVVHVTTGRIEHGFVSATVGVLTHLDLVGQKASTKDMRRLPSRRRNMVDPLQLKVGDFVVHGQHGVGRYVEMVRRSVQGATREYLVIEYAKGDRLYVPTDQLDEVTRYVGGESPTLNRMGGADWAKAKSRARKAVKEIAGELIRLYSARMASPGHAFAADTPWQREMEDAFPYAETGDQLEAIDEVKRDMERSIPMDRLICGDVGYGKTEIAVRAAFKAVQDGKQVAVLVPTTLLVQQHLSTFGERFASFPVMVRPVSRFQSDAEVRATLEGMRDGGVDIVIGTHRLLNPDVRFKDLGLIIVDEEQRFGVEHKEAMKHMRTQVDVLAMSATPIPRTLEMGLTGIREMSTILTPPEERHPILTFVGPYDEKQIAAAVRRELMRDGQVFFVHNRVSSINRVAARLRELVPEASVAVAHGQMNEQQLEKIMVGFWEREYDVLVSTTIVESGLDIPNANTLIVDRADNYGLSQLHQLRGRVGRGRERGYAYFLYPPEAPLTETAHERLATIAQHTEMGAGMYVAMKDLEIRGAGNILGAEQSGHIAGVGFDLYVRMMAEAVQEQKAKLAGEEVAQERADVKVELPVNAHIPHDYVTSERLRLEAYKRLAAVGSEDDITAVREELVDRYGRPPQEVDNLLEVARFRVRARRAGLTDVALQGPNIRFAPVSLKDSQRVRLDRLYPKAIYKSAAGTLLVPVPKTKPVGGRPLHDLELLTWCSDLVEAMFPQPAPAAGR</sequence>
<evidence type="ECO:0000256" key="2">
    <source>
        <dbReference type="ARBA" id="ARBA00022741"/>
    </source>
</evidence>
<dbReference type="SUPFAM" id="SSF143517">
    <property type="entry name" value="TRCF domain-like"/>
    <property type="match status" value="1"/>
</dbReference>
<dbReference type="InterPro" id="IPR004576">
    <property type="entry name" value="Mfd"/>
</dbReference>
<keyword evidence="8 9" id="KW-0234">DNA repair</keyword>
<evidence type="ECO:0000259" key="11">
    <source>
        <dbReference type="PROSITE" id="PS51192"/>
    </source>
</evidence>
<dbReference type="EMBL" id="JBHSRF010000016">
    <property type="protein sequence ID" value="MFC6082387.1"/>
    <property type="molecule type" value="Genomic_DNA"/>
</dbReference>
<dbReference type="SUPFAM" id="SSF52540">
    <property type="entry name" value="P-loop containing nucleoside triphosphate hydrolases"/>
    <property type="match status" value="4"/>
</dbReference>
<evidence type="ECO:0000256" key="4">
    <source>
        <dbReference type="ARBA" id="ARBA00022801"/>
    </source>
</evidence>
<dbReference type="InterPro" id="IPR005118">
    <property type="entry name" value="TRCF_C"/>
</dbReference>
<evidence type="ECO:0000259" key="12">
    <source>
        <dbReference type="PROSITE" id="PS51194"/>
    </source>
</evidence>
<keyword evidence="4 9" id="KW-0378">Hydrolase</keyword>
<keyword evidence="6 9" id="KW-0067">ATP-binding</keyword>
<dbReference type="PANTHER" id="PTHR47964">
    <property type="entry name" value="ATP-DEPENDENT DNA HELICASE HOMOLOG RECG, CHLOROPLASTIC"/>
    <property type="match status" value="1"/>
</dbReference>
<feature type="domain" description="Helicase C-terminal" evidence="12">
    <location>
        <begin position="834"/>
        <end position="991"/>
    </location>
</feature>
<evidence type="ECO:0000256" key="5">
    <source>
        <dbReference type="ARBA" id="ARBA00022806"/>
    </source>
</evidence>
<dbReference type="Gene3D" id="3.30.2060.10">
    <property type="entry name" value="Penicillin-binding protein 1b domain"/>
    <property type="match status" value="1"/>
</dbReference>
<dbReference type="Gene3D" id="3.40.50.300">
    <property type="entry name" value="P-loop containing nucleotide triphosphate hydrolases"/>
    <property type="match status" value="2"/>
</dbReference>
<feature type="region of interest" description="Disordered" evidence="10">
    <location>
        <begin position="366"/>
        <end position="392"/>
    </location>
</feature>
<evidence type="ECO:0000256" key="9">
    <source>
        <dbReference type="HAMAP-Rule" id="MF_00969"/>
    </source>
</evidence>
<evidence type="ECO:0000256" key="6">
    <source>
        <dbReference type="ARBA" id="ARBA00022840"/>
    </source>
</evidence>
<keyword evidence="2 9" id="KW-0547">Nucleotide-binding</keyword>
<dbReference type="InterPro" id="IPR047112">
    <property type="entry name" value="RecG/Mfd"/>
</dbReference>
<comment type="function">
    <text evidence="9">Couples transcription and DNA repair by recognizing RNA polymerase (RNAP) stalled at DNA lesions. Mediates ATP-dependent release of RNAP and its truncated transcript from the DNA, and recruitment of nucleotide excision repair machinery to the damaged site.</text>
</comment>
<name>A0ABW1NIQ2_9ACTN</name>
<keyword evidence="3 9" id="KW-0227">DNA damage</keyword>
<evidence type="ECO:0000256" key="8">
    <source>
        <dbReference type="ARBA" id="ARBA00023204"/>
    </source>
</evidence>
<dbReference type="Pfam" id="PF00270">
    <property type="entry name" value="DEAD"/>
    <property type="match status" value="1"/>
</dbReference>
<keyword evidence="14" id="KW-1185">Reference proteome</keyword>
<dbReference type="Pfam" id="PF17757">
    <property type="entry name" value="UvrB_inter"/>
    <property type="match status" value="1"/>
</dbReference>
<keyword evidence="5" id="KW-0347">Helicase</keyword>
<dbReference type="InterPro" id="IPR001650">
    <property type="entry name" value="Helicase_C-like"/>
</dbReference>
<dbReference type="InterPro" id="IPR003711">
    <property type="entry name" value="CarD-like/TRCF_RID"/>
</dbReference>
<dbReference type="CDD" id="cd17991">
    <property type="entry name" value="DEXHc_TRCF"/>
    <property type="match status" value="1"/>
</dbReference>
<proteinExistence type="inferred from homology"/>
<dbReference type="Pfam" id="PF03461">
    <property type="entry name" value="TRCF"/>
    <property type="match status" value="1"/>
</dbReference>
<feature type="domain" description="Helicase ATP-binding" evidence="11">
    <location>
        <begin position="655"/>
        <end position="816"/>
    </location>
</feature>
<comment type="caution">
    <text evidence="13">The sequence shown here is derived from an EMBL/GenBank/DDBJ whole genome shotgun (WGS) entry which is preliminary data.</text>
</comment>
<dbReference type="Proteomes" id="UP001596137">
    <property type="component" value="Unassembled WGS sequence"/>
</dbReference>
<dbReference type="InterPro" id="IPR037235">
    <property type="entry name" value="TRCF-like_C_D7"/>
</dbReference>
<keyword evidence="7 9" id="KW-0238">DNA-binding</keyword>
<evidence type="ECO:0000256" key="7">
    <source>
        <dbReference type="ARBA" id="ARBA00023125"/>
    </source>
</evidence>
<organism evidence="13 14">
    <name type="scientific">Sphaerisporangium aureirubrum</name>
    <dbReference type="NCBI Taxonomy" id="1544736"/>
    <lineage>
        <taxon>Bacteria</taxon>
        <taxon>Bacillati</taxon>
        <taxon>Actinomycetota</taxon>
        <taxon>Actinomycetes</taxon>
        <taxon>Streptosporangiales</taxon>
        <taxon>Streptosporangiaceae</taxon>
        <taxon>Sphaerisporangium</taxon>
    </lineage>
</organism>
<dbReference type="NCBIfam" id="TIGR00580">
    <property type="entry name" value="mfd"/>
    <property type="match status" value="1"/>
</dbReference>